<dbReference type="EMBL" id="QCYY01002121">
    <property type="protein sequence ID" value="ROT72685.1"/>
    <property type="molecule type" value="Genomic_DNA"/>
</dbReference>
<accession>A0A423T8A7</accession>
<evidence type="ECO:0000256" key="3">
    <source>
        <dbReference type="SAM" id="MobiDB-lite"/>
    </source>
</evidence>
<feature type="compositionally biased region" description="Low complexity" evidence="3">
    <location>
        <begin position="520"/>
        <end position="530"/>
    </location>
</feature>
<proteinExistence type="predicted"/>
<dbReference type="GO" id="GO:0016301">
    <property type="term" value="F:kinase activity"/>
    <property type="evidence" value="ECO:0007669"/>
    <property type="project" value="UniProtKB-KW"/>
</dbReference>
<evidence type="ECO:0000256" key="2">
    <source>
        <dbReference type="ARBA" id="ARBA00022737"/>
    </source>
</evidence>
<feature type="compositionally biased region" description="Basic residues" evidence="3">
    <location>
        <begin position="45"/>
        <end position="59"/>
    </location>
</feature>
<comment type="caution">
    <text evidence="4">The sequence shown here is derived from an EMBL/GenBank/DDBJ whole genome shotgun (WGS) entry which is preliminary data.</text>
</comment>
<feature type="region of interest" description="Disordered" evidence="3">
    <location>
        <begin position="942"/>
        <end position="964"/>
    </location>
</feature>
<dbReference type="STRING" id="6689.A0A423T8A7"/>
<keyword evidence="2" id="KW-0677">Repeat</keyword>
<feature type="region of interest" description="Disordered" evidence="3">
    <location>
        <begin position="580"/>
        <end position="622"/>
    </location>
</feature>
<feature type="compositionally biased region" description="Gly residues" evidence="3">
    <location>
        <begin position="947"/>
        <end position="964"/>
    </location>
</feature>
<feature type="compositionally biased region" description="Polar residues" evidence="3">
    <location>
        <begin position="607"/>
        <end position="618"/>
    </location>
</feature>
<dbReference type="InterPro" id="IPR032675">
    <property type="entry name" value="LRR_dom_sf"/>
</dbReference>
<feature type="region of interest" description="Disordered" evidence="3">
    <location>
        <begin position="740"/>
        <end position="765"/>
    </location>
</feature>
<keyword evidence="1" id="KW-0433">Leucine-rich repeat</keyword>
<evidence type="ECO:0000313" key="4">
    <source>
        <dbReference type="EMBL" id="ROT72685.1"/>
    </source>
</evidence>
<feature type="compositionally biased region" description="Polar residues" evidence="3">
    <location>
        <begin position="916"/>
        <end position="925"/>
    </location>
</feature>
<dbReference type="GO" id="GO:0005737">
    <property type="term" value="C:cytoplasm"/>
    <property type="evidence" value="ECO:0007669"/>
    <property type="project" value="TreeGrafter"/>
</dbReference>
<feature type="compositionally biased region" description="Basic and acidic residues" evidence="3">
    <location>
        <begin position="70"/>
        <end position="88"/>
    </location>
</feature>
<feature type="region of interest" description="Disordered" evidence="3">
    <location>
        <begin position="674"/>
        <end position="703"/>
    </location>
</feature>
<organism evidence="4 5">
    <name type="scientific">Penaeus vannamei</name>
    <name type="common">Whiteleg shrimp</name>
    <name type="synonym">Litopenaeus vannamei</name>
    <dbReference type="NCBI Taxonomy" id="6689"/>
    <lineage>
        <taxon>Eukaryota</taxon>
        <taxon>Metazoa</taxon>
        <taxon>Ecdysozoa</taxon>
        <taxon>Arthropoda</taxon>
        <taxon>Crustacea</taxon>
        <taxon>Multicrustacea</taxon>
        <taxon>Malacostraca</taxon>
        <taxon>Eumalacostraca</taxon>
        <taxon>Eucarida</taxon>
        <taxon>Decapoda</taxon>
        <taxon>Dendrobranchiata</taxon>
        <taxon>Penaeoidea</taxon>
        <taxon>Penaeidae</taxon>
        <taxon>Penaeus</taxon>
    </lineage>
</organism>
<name>A0A423T8A7_PENVA</name>
<dbReference type="InterPro" id="IPR003591">
    <property type="entry name" value="Leu-rich_rpt_typical-subtyp"/>
</dbReference>
<feature type="region of interest" description="Disordered" evidence="3">
    <location>
        <begin position="464"/>
        <end position="539"/>
    </location>
</feature>
<dbReference type="InterPro" id="IPR050216">
    <property type="entry name" value="LRR_domain-containing"/>
</dbReference>
<keyword evidence="4" id="KW-0808">Transferase</keyword>
<protein>
    <submittedName>
        <fullName evidence="4">Putative serine/threonine-protein kinase roco4-like</fullName>
    </submittedName>
</protein>
<keyword evidence="4" id="KW-0418">Kinase</keyword>
<keyword evidence="5" id="KW-1185">Reference proteome</keyword>
<feature type="compositionally biased region" description="Basic and acidic residues" evidence="3">
    <location>
        <begin position="226"/>
        <end position="244"/>
    </location>
</feature>
<feature type="region of interest" description="Disordered" evidence="3">
    <location>
        <begin position="906"/>
        <end position="926"/>
    </location>
</feature>
<evidence type="ECO:0000256" key="1">
    <source>
        <dbReference type="ARBA" id="ARBA00022614"/>
    </source>
</evidence>
<dbReference type="SUPFAM" id="SSF52058">
    <property type="entry name" value="L domain-like"/>
    <property type="match status" value="1"/>
</dbReference>
<dbReference type="Proteomes" id="UP000283509">
    <property type="component" value="Unassembled WGS sequence"/>
</dbReference>
<dbReference type="SMART" id="SM00369">
    <property type="entry name" value="LRR_TYP"/>
    <property type="match status" value="3"/>
</dbReference>
<dbReference type="PANTHER" id="PTHR48051:SF1">
    <property type="entry name" value="RAS SUPPRESSOR PROTEIN 1"/>
    <property type="match status" value="1"/>
</dbReference>
<dbReference type="AlphaFoldDB" id="A0A423T8A7"/>
<dbReference type="Gene3D" id="3.80.10.10">
    <property type="entry name" value="Ribonuclease Inhibitor"/>
    <property type="match status" value="1"/>
</dbReference>
<dbReference type="Pfam" id="PF13855">
    <property type="entry name" value="LRR_8"/>
    <property type="match status" value="1"/>
</dbReference>
<feature type="compositionally biased region" description="Basic and acidic residues" evidence="3">
    <location>
        <begin position="99"/>
        <end position="113"/>
    </location>
</feature>
<feature type="region of interest" description="Disordered" evidence="3">
    <location>
        <begin position="158"/>
        <end position="308"/>
    </location>
</feature>
<feature type="compositionally biased region" description="Basic and acidic residues" evidence="3">
    <location>
        <begin position="507"/>
        <end position="518"/>
    </location>
</feature>
<reference evidence="4 5" key="2">
    <citation type="submission" date="2019-01" db="EMBL/GenBank/DDBJ databases">
        <title>The decoding of complex shrimp genome reveals the adaptation for benthos swimmer, frequently molting mechanism and breeding impact on genome.</title>
        <authorList>
            <person name="Sun Y."/>
            <person name="Gao Y."/>
            <person name="Yu Y."/>
        </authorList>
    </citation>
    <scope>NUCLEOTIDE SEQUENCE [LARGE SCALE GENOMIC DNA]</scope>
    <source>
        <tissue evidence="4">Muscle</tissue>
    </source>
</reference>
<gene>
    <name evidence="4" type="ORF">C7M84_008906</name>
</gene>
<evidence type="ECO:0000313" key="5">
    <source>
        <dbReference type="Proteomes" id="UP000283509"/>
    </source>
</evidence>
<dbReference type="PANTHER" id="PTHR48051">
    <property type="match status" value="1"/>
</dbReference>
<reference evidence="4 5" key="1">
    <citation type="submission" date="2018-04" db="EMBL/GenBank/DDBJ databases">
        <authorList>
            <person name="Zhang X."/>
            <person name="Yuan J."/>
            <person name="Li F."/>
            <person name="Xiang J."/>
        </authorList>
    </citation>
    <scope>NUCLEOTIDE SEQUENCE [LARGE SCALE GENOMIC DNA]</scope>
    <source>
        <tissue evidence="4">Muscle</tissue>
    </source>
</reference>
<feature type="region of interest" description="Disordered" evidence="3">
    <location>
        <begin position="1"/>
        <end position="120"/>
    </location>
</feature>
<sequence>MFTTRSQSEMALVGVKSVLSPRPFSAPDSVPTERAREPPGGPARVPRRVASRQHKKRKGSGCEGESEVALSDRSDRSQTADERPRTDSDASQGRPGGNLHHDFLLDPLRHTEDESSVDTAIDLAENFGEERSGAACEEGAPANLRKLVNQTSKDSALGSFTEGITRAVSEEPQAAAPSGDSLRGAEDSPKRSPGPSDSSESEASYMHRTRCGTDGGPRPPPGQGFRRRESRDSSDDGDQPEMRRKPPLRKTRRGRVGRKAAAPQQRRTSSFPADRSVAHAGGPSATASGALAPPAIFTPDAPERLEDPPTAVSRTAQNLQEVIDLRVMEAQRSGHLDLANLGLPFFPSAVLLADGSMIHRVSLQDNGLVEVPSAALTHLSCVTWLDLRYNFLQCLPNEVASLTHLQVLLLQDNHLTALPPALGTLTELTTLQVSDNPLAFPPAEVIRGGAKAILGFLKSRCPTKETKVGSLPAPRGRGGEGSPFAEGATEGGGARGEEPGSGEDEESGRRPEHLREESSGESGSWSDASGQECEAFHSSQQSKQAADACSLPSLASVGQPPHAEAAGGFRIAIKNSDSLEEQETQLHLQVPPQDSGRDTLGRPPSPTSACLLTPNNEFPSRPEYDLPLDGQCHPPHLDGECHDHDDEDSLGWRCECFRSISPVTRDRVRVVSYSKPKSRLAKNTSSDQEPPAENGGGAEPQEQENIFPTGATIAQRRSLHLRLQGDWQAMVEDDLESLEGDIGEGYRRPLSDSDEDEKDKRKGSSETVLTLPVVSLYLPGPDEYRGVLARRYRRSARRQGEAARRARATMLARKGNRDLHKPSRLVTVTEVHKRAREERRRQRERLAALREMTALQRLKSADGLEAWRDEARQMQQHHTLHPDSFLPAVCTAPFAVDGTMLTPRARSKIRARGDQRSSASPTVSDVSGVCAGVRSCLDQLAKSKSPGGSGGAGAGGGAGGGEEGGGTLVNTVSIVHQLSHLRRQLNRLRVNCVI</sequence>
<feature type="compositionally biased region" description="Basic residues" evidence="3">
    <location>
        <begin position="245"/>
        <end position="258"/>
    </location>
</feature>
<dbReference type="InterPro" id="IPR001611">
    <property type="entry name" value="Leu-rich_rpt"/>
</dbReference>